<reference evidence="2 3" key="1">
    <citation type="submission" date="2023-02" db="EMBL/GenBank/DDBJ databases">
        <authorList>
            <person name="Mo P."/>
        </authorList>
    </citation>
    <scope>NUCLEOTIDE SEQUENCE [LARGE SCALE GENOMIC DNA]</scope>
    <source>
        <strain evidence="2 3">HUAS 3</strain>
    </source>
</reference>
<feature type="region of interest" description="Disordered" evidence="1">
    <location>
        <begin position="459"/>
        <end position="509"/>
    </location>
</feature>
<sequence length="628" mass="68321">MAWWGTKPNVDSEVGKATAVVASAAKMRYDSSGSLRKVTKQQWQDEAWRHYEECGEFAFLVDLIAKAMGRARLYITQVDDQGRPMETPDQAPAGVNETFLGGPSTQVELLRDAGIQLGVPGECYLIGEPERDAEGKATDRERWFIASVEELTERAGKYVLDQGDGARELEPEETVIVRIWVPSPRRHALPSSQVQSNRRVLRLIERLTQYVQSQIDSRLAGAGILLLPNELSFVAPEQEEDAEDGVTSFLSTLTEAMTTAVKDRDSVAALVPIVVQGPAEHLEKARLLSFATELSSAVPAMLDGAIRRLALGLDAPPEMLLGMTQANHWGAWMTDEATIKYHVESKLELFCAALTEQMLWPALEGAQGVADPRRWIVWYDTSELTQTPDKGADAKDLFGLGELSGDALRRETGFGEHDKPTDQERELRRLLEIIRTVPAAGPLLVTRLLEVAGVSVDLDPEALKPPPQPAELPPGGDEPPPAEEEPTTEEPPPGDTENRGPPERAAVAASAAGPITAPFLAACEVLALRALEIAGKRVLGRERYRHSGLKAWEYHTVRQSTPTSVPRLLEGAWAAVPAVATKLDVDPEKLTAALATYVGGLLVTGTRHDVAELHDHLAQTVAGELVPA</sequence>
<keyword evidence="3" id="KW-1185">Reference proteome</keyword>
<proteinExistence type="predicted"/>
<evidence type="ECO:0000313" key="2">
    <source>
        <dbReference type="EMBL" id="WDZ84030.1"/>
    </source>
</evidence>
<protein>
    <recommendedName>
        <fullName evidence="4">Portal protein</fullName>
    </recommendedName>
</protein>
<gene>
    <name evidence="2" type="ORF">PVK37_26740</name>
</gene>
<organism evidence="2 3">
    <name type="scientific">Micromonospora cathayae</name>
    <dbReference type="NCBI Taxonomy" id="3028804"/>
    <lineage>
        <taxon>Bacteria</taxon>
        <taxon>Bacillati</taxon>
        <taxon>Actinomycetota</taxon>
        <taxon>Actinomycetes</taxon>
        <taxon>Micromonosporales</taxon>
        <taxon>Micromonosporaceae</taxon>
        <taxon>Micromonospora</taxon>
    </lineage>
</organism>
<name>A0ABY7ZMA0_9ACTN</name>
<accession>A0ABY7ZMA0</accession>
<evidence type="ECO:0000256" key="1">
    <source>
        <dbReference type="SAM" id="MobiDB-lite"/>
    </source>
</evidence>
<dbReference type="Proteomes" id="UP001219605">
    <property type="component" value="Chromosome"/>
</dbReference>
<dbReference type="RefSeq" id="WP_275030587.1">
    <property type="nucleotide sequence ID" value="NZ_CP118615.1"/>
</dbReference>
<feature type="compositionally biased region" description="Pro residues" evidence="1">
    <location>
        <begin position="463"/>
        <end position="479"/>
    </location>
</feature>
<dbReference type="EMBL" id="CP118615">
    <property type="protein sequence ID" value="WDZ84030.1"/>
    <property type="molecule type" value="Genomic_DNA"/>
</dbReference>
<evidence type="ECO:0008006" key="4">
    <source>
        <dbReference type="Google" id="ProtNLM"/>
    </source>
</evidence>
<evidence type="ECO:0000313" key="3">
    <source>
        <dbReference type="Proteomes" id="UP001219605"/>
    </source>
</evidence>